<reference evidence="1" key="1">
    <citation type="journal article" date="2021" name="Proc. Natl. Acad. Sci. U.S.A.">
        <title>A Catalog of Tens of Thousands of Viruses from Human Metagenomes Reveals Hidden Associations with Chronic Diseases.</title>
        <authorList>
            <person name="Tisza M.J."/>
            <person name="Buck C.B."/>
        </authorList>
    </citation>
    <scope>NUCLEOTIDE SEQUENCE</scope>
    <source>
        <strain evidence="1">CtQQg4</strain>
    </source>
</reference>
<proteinExistence type="predicted"/>
<dbReference type="EMBL" id="BK032769">
    <property type="protein sequence ID" value="DAF59385.1"/>
    <property type="molecule type" value="Genomic_DNA"/>
</dbReference>
<organism evidence="1">
    <name type="scientific">Myoviridae sp. ctQQg4</name>
    <dbReference type="NCBI Taxonomy" id="2827686"/>
    <lineage>
        <taxon>Viruses</taxon>
        <taxon>Duplodnaviria</taxon>
        <taxon>Heunggongvirae</taxon>
        <taxon>Uroviricota</taxon>
        <taxon>Caudoviricetes</taxon>
    </lineage>
</organism>
<sequence>MVLSLGWTGINPALVCAGDIIRPGSMYSV</sequence>
<accession>A0A8S5T804</accession>
<protein>
    <submittedName>
        <fullName evidence="1">Uncharacterized protein</fullName>
    </submittedName>
</protein>
<name>A0A8S5T804_9CAUD</name>
<evidence type="ECO:0000313" key="1">
    <source>
        <dbReference type="EMBL" id="DAF59385.1"/>
    </source>
</evidence>